<keyword evidence="1" id="KW-0472">Membrane</keyword>
<evidence type="ECO:0000313" key="3">
    <source>
        <dbReference type="Proteomes" id="UP000320216"/>
    </source>
</evidence>
<dbReference type="Pfam" id="PF00756">
    <property type="entry name" value="Esterase"/>
    <property type="match status" value="1"/>
</dbReference>
<sequence>MNTLLNTQIIGGPVPWLLTVLAALFIVILLARAPRKRWLLLAASGALAAALISLIVVWVADATSLFEIPLPVDAAVWTVVTFAAIGLAIVSLWKTGWWRRVLAVLGILVFAVAGTVQVNAAFGLDNTVGDLLGVVVRNPIALPKATSTETAGTTSLAETWVPPRSMPEDGKTGTVVIPATVSKFHAREAGLYLPPAALVKDAPALPLVIMMMGYPGTPDAGPISTVMNSFAHSHHGLAPIVIVADQIGHGADPACADSTALGHAATYIKTDVVNWAKAHLRVIENPRDWVIAGYSNGATCAVKYAAQEPGVFGNLMAVSPELYPGTHYSQKVLETVYGGNSAAWNADKPQAILAAHHGSSLYKSVHAVFTTGALDAAFGPQTRQLAADAREAGMNVSIYTIPGVAHVGPNLTKGLTRAFDALAPVLGLSAA</sequence>
<dbReference type="AlphaFoldDB" id="A0A5B8M0L1"/>
<dbReference type="Proteomes" id="UP000320216">
    <property type="component" value="Chromosome"/>
</dbReference>
<name>A0A5B8M0L1_9MICO</name>
<dbReference type="PANTHER" id="PTHR48098:SF1">
    <property type="entry name" value="DIACYLGLYCEROL ACYLTRANSFERASE_MYCOLYLTRANSFERASE AG85A"/>
    <property type="match status" value="1"/>
</dbReference>
<dbReference type="PANTHER" id="PTHR48098">
    <property type="entry name" value="ENTEROCHELIN ESTERASE-RELATED"/>
    <property type="match status" value="1"/>
</dbReference>
<keyword evidence="1" id="KW-0812">Transmembrane</keyword>
<evidence type="ECO:0000313" key="2">
    <source>
        <dbReference type="EMBL" id="QDZ13863.1"/>
    </source>
</evidence>
<feature type="transmembrane region" description="Helical" evidence="1">
    <location>
        <begin position="38"/>
        <end position="59"/>
    </location>
</feature>
<dbReference type="KEGG" id="huw:FPZ11_02845"/>
<dbReference type="Gene3D" id="3.40.50.1820">
    <property type="entry name" value="alpha/beta hydrolase"/>
    <property type="match status" value="1"/>
</dbReference>
<accession>A0A5B8M0L1</accession>
<proteinExistence type="predicted"/>
<dbReference type="SUPFAM" id="SSF53474">
    <property type="entry name" value="alpha/beta-Hydrolases"/>
    <property type="match status" value="1"/>
</dbReference>
<dbReference type="GO" id="GO:0016747">
    <property type="term" value="F:acyltransferase activity, transferring groups other than amino-acyl groups"/>
    <property type="evidence" value="ECO:0007669"/>
    <property type="project" value="TreeGrafter"/>
</dbReference>
<evidence type="ECO:0000256" key="1">
    <source>
        <dbReference type="SAM" id="Phobius"/>
    </source>
</evidence>
<dbReference type="RefSeq" id="WP_146318206.1">
    <property type="nucleotide sequence ID" value="NZ_CP042305.1"/>
</dbReference>
<dbReference type="OrthoDB" id="3723842at2"/>
<protein>
    <submittedName>
        <fullName evidence="2">Prolyl oligopeptidase family serine peptidase</fullName>
    </submittedName>
</protein>
<organism evidence="2 3">
    <name type="scientific">Humibacter ginsenosidimutans</name>
    <dbReference type="NCBI Taxonomy" id="2599293"/>
    <lineage>
        <taxon>Bacteria</taxon>
        <taxon>Bacillati</taxon>
        <taxon>Actinomycetota</taxon>
        <taxon>Actinomycetes</taxon>
        <taxon>Micrococcales</taxon>
        <taxon>Microbacteriaceae</taxon>
        <taxon>Humibacter</taxon>
    </lineage>
</organism>
<keyword evidence="1" id="KW-1133">Transmembrane helix</keyword>
<keyword evidence="3" id="KW-1185">Reference proteome</keyword>
<gene>
    <name evidence="2" type="ORF">FPZ11_02845</name>
</gene>
<dbReference type="InterPro" id="IPR000801">
    <property type="entry name" value="Esterase-like"/>
</dbReference>
<dbReference type="EMBL" id="CP042305">
    <property type="protein sequence ID" value="QDZ13863.1"/>
    <property type="molecule type" value="Genomic_DNA"/>
</dbReference>
<reference evidence="2 3" key="1">
    <citation type="submission" date="2019-07" db="EMBL/GenBank/DDBJ databases">
        <title>Full genome sequence of Humibacter sp. WJ7-1.</title>
        <authorList>
            <person name="Im W.-T."/>
        </authorList>
    </citation>
    <scope>NUCLEOTIDE SEQUENCE [LARGE SCALE GENOMIC DNA]</scope>
    <source>
        <strain evidence="2 3">WJ7-1</strain>
    </source>
</reference>
<feature type="transmembrane region" description="Helical" evidence="1">
    <location>
        <begin position="14"/>
        <end position="31"/>
    </location>
</feature>
<dbReference type="InterPro" id="IPR029058">
    <property type="entry name" value="AB_hydrolase_fold"/>
</dbReference>
<feature type="transmembrane region" description="Helical" evidence="1">
    <location>
        <begin position="74"/>
        <end position="93"/>
    </location>
</feature>
<feature type="transmembrane region" description="Helical" evidence="1">
    <location>
        <begin position="100"/>
        <end position="122"/>
    </location>
</feature>
<dbReference type="InterPro" id="IPR050583">
    <property type="entry name" value="Mycobacterial_A85_antigen"/>
</dbReference>